<name>A0A2S5KH04_9PROT</name>
<dbReference type="Proteomes" id="UP000238196">
    <property type="component" value="Unassembled WGS sequence"/>
</dbReference>
<sequence>MPTPSAQETAAQQLTQPEPLAKLLPHFRFEEVHSLVIEAPAAEVMQAVVGQSMDDDRLTQTLLKVRTALVRRLPRYRHVRAFGMHSFTPLHQSADWYCLGLAGRFWRLDFGLDSITTPQDFILYQRNARLVLAFHAEVINDTSTRLTTVTRIQTFDAMATLMMTLYWLAIRPASGLIRMRMLRRIKRQVERLSR</sequence>
<evidence type="ECO:0000313" key="3">
    <source>
        <dbReference type="Proteomes" id="UP000238196"/>
    </source>
</evidence>
<organism evidence="2 3">
    <name type="scientific">Proteobacteria bacterium 228</name>
    <dbReference type="NCBI Taxonomy" id="2083153"/>
    <lineage>
        <taxon>Bacteria</taxon>
        <taxon>Pseudomonadati</taxon>
        <taxon>Pseudomonadota</taxon>
    </lineage>
</organism>
<evidence type="ECO:0008006" key="4">
    <source>
        <dbReference type="Google" id="ProtNLM"/>
    </source>
</evidence>
<protein>
    <recommendedName>
        <fullName evidence="4">DUF2867 domain-containing protein</fullName>
    </recommendedName>
</protein>
<proteinExistence type="predicted"/>
<evidence type="ECO:0000313" key="2">
    <source>
        <dbReference type="EMBL" id="PPC73925.1"/>
    </source>
</evidence>
<dbReference type="EMBL" id="PRLP01000169">
    <property type="protein sequence ID" value="PPC73925.1"/>
    <property type="molecule type" value="Genomic_DNA"/>
</dbReference>
<evidence type="ECO:0000256" key="1">
    <source>
        <dbReference type="SAM" id="Phobius"/>
    </source>
</evidence>
<keyword evidence="1" id="KW-0472">Membrane</keyword>
<gene>
    <name evidence="2" type="ORF">C4K68_27765</name>
</gene>
<keyword evidence="1" id="KW-0812">Transmembrane</keyword>
<accession>A0A2S5KH04</accession>
<feature type="transmembrane region" description="Helical" evidence="1">
    <location>
        <begin position="157"/>
        <end position="177"/>
    </location>
</feature>
<reference evidence="2 3" key="1">
    <citation type="submission" date="2018-02" db="EMBL/GenBank/DDBJ databases">
        <title>novel marine gammaproteobacteria from coastal saline agro ecosystem.</title>
        <authorList>
            <person name="Krishnan R."/>
            <person name="Ramesh Kumar N."/>
        </authorList>
    </citation>
    <scope>NUCLEOTIDE SEQUENCE [LARGE SCALE GENOMIC DNA]</scope>
    <source>
        <strain evidence="2 3">228</strain>
    </source>
</reference>
<dbReference type="AlphaFoldDB" id="A0A2S5KH04"/>
<comment type="caution">
    <text evidence="2">The sequence shown here is derived from an EMBL/GenBank/DDBJ whole genome shotgun (WGS) entry which is preliminary data.</text>
</comment>
<keyword evidence="1" id="KW-1133">Transmembrane helix</keyword>
<dbReference type="OrthoDB" id="5464833at2"/>